<reference evidence="3" key="1">
    <citation type="journal article" date="2019" name="Int. J. Syst. Evol. Microbiol.">
        <title>The Global Catalogue of Microorganisms (GCM) 10K type strain sequencing project: providing services to taxonomists for standard genome sequencing and annotation.</title>
        <authorList>
            <consortium name="The Broad Institute Genomics Platform"/>
            <consortium name="The Broad Institute Genome Sequencing Center for Infectious Disease"/>
            <person name="Wu L."/>
            <person name="Ma J."/>
        </authorList>
    </citation>
    <scope>NUCLEOTIDE SEQUENCE [LARGE SCALE GENOMIC DNA]</scope>
    <source>
        <strain evidence="3">JCM 15910</strain>
    </source>
</reference>
<dbReference type="EMBL" id="BAAAFE010000003">
    <property type="protein sequence ID" value="GAA0862606.1"/>
    <property type="molecule type" value="Genomic_DNA"/>
</dbReference>
<organism evidence="2 3">
    <name type="scientific">Sphingopyxis soli</name>
    <dbReference type="NCBI Taxonomy" id="592051"/>
    <lineage>
        <taxon>Bacteria</taxon>
        <taxon>Pseudomonadati</taxon>
        <taxon>Pseudomonadota</taxon>
        <taxon>Alphaproteobacteria</taxon>
        <taxon>Sphingomonadales</taxon>
        <taxon>Sphingomonadaceae</taxon>
        <taxon>Sphingopyxis</taxon>
    </lineage>
</organism>
<evidence type="ECO:0000256" key="1">
    <source>
        <dbReference type="SAM" id="SignalP"/>
    </source>
</evidence>
<evidence type="ECO:0008006" key="4">
    <source>
        <dbReference type="Google" id="ProtNLM"/>
    </source>
</evidence>
<sequence length="133" mass="14334">MQNMTRIAAPALAALLALSACATTGRDAPLADGSDVALGQRAYVDGPLVQPVAVLEDSRCPMNARCIWAGRVKVQMVWIRGNGEKQPFEATLGEPVQLADGRFTLESVRPEKRTDATIKPGDYRFSFRFAGGL</sequence>
<dbReference type="PROSITE" id="PS51257">
    <property type="entry name" value="PROKAR_LIPOPROTEIN"/>
    <property type="match status" value="1"/>
</dbReference>
<feature type="signal peptide" evidence="1">
    <location>
        <begin position="1"/>
        <end position="22"/>
    </location>
</feature>
<protein>
    <recommendedName>
        <fullName evidence="4">Lipoprotein</fullName>
    </recommendedName>
</protein>
<dbReference type="Proteomes" id="UP001500738">
    <property type="component" value="Unassembled WGS sequence"/>
</dbReference>
<evidence type="ECO:0000313" key="3">
    <source>
        <dbReference type="Proteomes" id="UP001500738"/>
    </source>
</evidence>
<feature type="chain" id="PRO_5045863728" description="Lipoprotein" evidence="1">
    <location>
        <begin position="23"/>
        <end position="133"/>
    </location>
</feature>
<name>A0ABP3XE57_9SPHN</name>
<keyword evidence="1" id="KW-0732">Signal</keyword>
<comment type="caution">
    <text evidence="2">The sequence shown here is derived from an EMBL/GenBank/DDBJ whole genome shotgun (WGS) entry which is preliminary data.</text>
</comment>
<evidence type="ECO:0000313" key="2">
    <source>
        <dbReference type="EMBL" id="GAA0862606.1"/>
    </source>
</evidence>
<proteinExistence type="predicted"/>
<accession>A0ABP3XE57</accession>
<keyword evidence="3" id="KW-1185">Reference proteome</keyword>
<gene>
    <name evidence="2" type="ORF">GCM10009115_10010</name>
</gene>
<dbReference type="RefSeq" id="WP_215355409.1">
    <property type="nucleotide sequence ID" value="NZ_BAAAFE010000003.1"/>
</dbReference>